<evidence type="ECO:0000313" key="2">
    <source>
        <dbReference type="EMBL" id="EAR81597.2"/>
    </source>
</evidence>
<protein>
    <submittedName>
        <fullName evidence="2">Uncharacterized protein</fullName>
    </submittedName>
</protein>
<dbReference type="Proteomes" id="UP000009168">
    <property type="component" value="Unassembled WGS sequence"/>
</dbReference>
<dbReference type="GeneID" id="7837567"/>
<feature type="compositionally biased region" description="Basic and acidic residues" evidence="1">
    <location>
        <begin position="38"/>
        <end position="50"/>
    </location>
</feature>
<accession>Q227Y2</accession>
<dbReference type="InParanoid" id="Q227Y2"/>
<gene>
    <name evidence="2" type="ORF">TTHERM_01645000</name>
</gene>
<sequence length="83" mass="9803">MDETSYCFQSNPDVRIIDILKQILTNSQKVFQEQNQQDQRKQYPKGHDSSKLGLRQLLLPIYLHQKVEMKQLSTSNQKKKNVI</sequence>
<dbReference type="EMBL" id="GG662396">
    <property type="protein sequence ID" value="EAR81597.2"/>
    <property type="molecule type" value="Genomic_DNA"/>
</dbReference>
<dbReference type="HOGENOM" id="CLU_176601_0_0_1"/>
<dbReference type="RefSeq" id="XP_001029260.2">
    <property type="nucleotide sequence ID" value="XM_001029260.2"/>
</dbReference>
<name>Q227Y2_TETTS</name>
<organism evidence="2 3">
    <name type="scientific">Tetrahymena thermophila (strain SB210)</name>
    <dbReference type="NCBI Taxonomy" id="312017"/>
    <lineage>
        <taxon>Eukaryota</taxon>
        <taxon>Sar</taxon>
        <taxon>Alveolata</taxon>
        <taxon>Ciliophora</taxon>
        <taxon>Intramacronucleata</taxon>
        <taxon>Oligohymenophorea</taxon>
        <taxon>Hymenostomatida</taxon>
        <taxon>Tetrahymenina</taxon>
        <taxon>Tetrahymenidae</taxon>
        <taxon>Tetrahymena</taxon>
    </lineage>
</organism>
<reference evidence="3" key="1">
    <citation type="journal article" date="2006" name="PLoS Biol.">
        <title>Macronuclear genome sequence of the ciliate Tetrahymena thermophila, a model eukaryote.</title>
        <authorList>
            <person name="Eisen J.A."/>
            <person name="Coyne R.S."/>
            <person name="Wu M."/>
            <person name="Wu D."/>
            <person name="Thiagarajan M."/>
            <person name="Wortman J.R."/>
            <person name="Badger J.H."/>
            <person name="Ren Q."/>
            <person name="Amedeo P."/>
            <person name="Jones K.M."/>
            <person name="Tallon L.J."/>
            <person name="Delcher A.L."/>
            <person name="Salzberg S.L."/>
            <person name="Silva J.C."/>
            <person name="Haas B.J."/>
            <person name="Majoros W.H."/>
            <person name="Farzad M."/>
            <person name="Carlton J.M."/>
            <person name="Smith R.K. Jr."/>
            <person name="Garg J."/>
            <person name="Pearlman R.E."/>
            <person name="Karrer K.M."/>
            <person name="Sun L."/>
            <person name="Manning G."/>
            <person name="Elde N.C."/>
            <person name="Turkewitz A.P."/>
            <person name="Asai D.J."/>
            <person name="Wilkes D.E."/>
            <person name="Wang Y."/>
            <person name="Cai H."/>
            <person name="Collins K."/>
            <person name="Stewart B.A."/>
            <person name="Lee S.R."/>
            <person name="Wilamowska K."/>
            <person name="Weinberg Z."/>
            <person name="Ruzzo W.L."/>
            <person name="Wloga D."/>
            <person name="Gaertig J."/>
            <person name="Frankel J."/>
            <person name="Tsao C.-C."/>
            <person name="Gorovsky M.A."/>
            <person name="Keeling P.J."/>
            <person name="Waller R.F."/>
            <person name="Patron N.J."/>
            <person name="Cherry J.M."/>
            <person name="Stover N.A."/>
            <person name="Krieger C.J."/>
            <person name="del Toro C."/>
            <person name="Ryder H.F."/>
            <person name="Williamson S.C."/>
            <person name="Barbeau R.A."/>
            <person name="Hamilton E.P."/>
            <person name="Orias E."/>
        </authorList>
    </citation>
    <scope>NUCLEOTIDE SEQUENCE [LARGE SCALE GENOMIC DNA]</scope>
    <source>
        <strain evidence="3">SB210</strain>
    </source>
</reference>
<keyword evidence="3" id="KW-1185">Reference proteome</keyword>
<feature type="region of interest" description="Disordered" evidence="1">
    <location>
        <begin position="31"/>
        <end position="51"/>
    </location>
</feature>
<dbReference type="AlphaFoldDB" id="Q227Y2"/>
<evidence type="ECO:0000256" key="1">
    <source>
        <dbReference type="SAM" id="MobiDB-lite"/>
    </source>
</evidence>
<dbReference type="KEGG" id="tet:TTHERM_01645000"/>
<proteinExistence type="predicted"/>
<evidence type="ECO:0000313" key="3">
    <source>
        <dbReference type="Proteomes" id="UP000009168"/>
    </source>
</evidence>